<dbReference type="CDD" id="cd00093">
    <property type="entry name" value="HTH_XRE"/>
    <property type="match status" value="1"/>
</dbReference>
<dbReference type="Gene3D" id="1.10.260.40">
    <property type="entry name" value="lambda repressor-like DNA-binding domains"/>
    <property type="match status" value="1"/>
</dbReference>
<sequence length="161" mass="18998">MDSQLGLKKIIEKGLLNSELELERASIMYRRLRLFVKDHPEFIEQKKMLQDIIMAYEDKHWVKAEITTQQVEENDLAELIAERENKFTMHRKQLITSKLKEKKLTQKQLGMILGHTSETYMSELINGIESFTLNDLTTIHKLLNISMQDLEFKSLDRFNIS</sequence>
<evidence type="ECO:0000313" key="3">
    <source>
        <dbReference type="Proteomes" id="UP000192678"/>
    </source>
</evidence>
<dbReference type="Proteomes" id="UP000192678">
    <property type="component" value="Unassembled WGS sequence"/>
</dbReference>
<dbReference type="AlphaFoldDB" id="A0A1W2AHN3"/>
<keyword evidence="3" id="KW-1185">Reference proteome</keyword>
<dbReference type="PROSITE" id="PS50943">
    <property type="entry name" value="HTH_CROC1"/>
    <property type="match status" value="1"/>
</dbReference>
<protein>
    <submittedName>
        <fullName evidence="2">Helix-turn-helix</fullName>
    </submittedName>
</protein>
<name>A0A1W2AHN3_9SPHI</name>
<evidence type="ECO:0000313" key="2">
    <source>
        <dbReference type="EMBL" id="SMC60215.1"/>
    </source>
</evidence>
<reference evidence="2 3" key="1">
    <citation type="submission" date="2017-04" db="EMBL/GenBank/DDBJ databases">
        <authorList>
            <person name="Afonso C.L."/>
            <person name="Miller P.J."/>
            <person name="Scott M.A."/>
            <person name="Spackman E."/>
            <person name="Goraichik I."/>
            <person name="Dimitrov K.M."/>
            <person name="Suarez D.L."/>
            <person name="Swayne D.E."/>
        </authorList>
    </citation>
    <scope>NUCLEOTIDE SEQUENCE [LARGE SCALE GENOMIC DNA]</scope>
    <source>
        <strain evidence="2 3">DSM 19625</strain>
    </source>
</reference>
<accession>A0A1W2AHN3</accession>
<dbReference type="RefSeq" id="WP_084287183.1">
    <property type="nucleotide sequence ID" value="NZ_FWYB01000001.1"/>
</dbReference>
<dbReference type="OrthoDB" id="1339093at2"/>
<dbReference type="InterPro" id="IPR010982">
    <property type="entry name" value="Lambda_DNA-bd_dom_sf"/>
</dbReference>
<gene>
    <name evidence="2" type="ORF">SAMN04488101_101624</name>
</gene>
<dbReference type="EMBL" id="FWYB01000001">
    <property type="protein sequence ID" value="SMC60215.1"/>
    <property type="molecule type" value="Genomic_DNA"/>
</dbReference>
<evidence type="ECO:0000259" key="1">
    <source>
        <dbReference type="PROSITE" id="PS50943"/>
    </source>
</evidence>
<dbReference type="InterPro" id="IPR001387">
    <property type="entry name" value="Cro/C1-type_HTH"/>
</dbReference>
<dbReference type="SUPFAM" id="SSF47413">
    <property type="entry name" value="lambda repressor-like DNA-binding domains"/>
    <property type="match status" value="1"/>
</dbReference>
<feature type="domain" description="HTH cro/C1-type" evidence="1">
    <location>
        <begin position="100"/>
        <end position="150"/>
    </location>
</feature>
<dbReference type="STRING" id="475255.SAMN04488101_101624"/>
<proteinExistence type="predicted"/>
<organism evidence="2 3">
    <name type="scientific">Pedobacter nyackensis</name>
    <dbReference type="NCBI Taxonomy" id="475255"/>
    <lineage>
        <taxon>Bacteria</taxon>
        <taxon>Pseudomonadati</taxon>
        <taxon>Bacteroidota</taxon>
        <taxon>Sphingobacteriia</taxon>
        <taxon>Sphingobacteriales</taxon>
        <taxon>Sphingobacteriaceae</taxon>
        <taxon>Pedobacter</taxon>
    </lineage>
</organism>
<dbReference type="GO" id="GO:0003677">
    <property type="term" value="F:DNA binding"/>
    <property type="evidence" value="ECO:0007669"/>
    <property type="project" value="InterPro"/>
</dbReference>